<dbReference type="PANTHER" id="PTHR43776:SF7">
    <property type="entry name" value="D,D-DIPEPTIDE TRANSPORT ATP-BINDING PROTEIN DDPF-RELATED"/>
    <property type="match status" value="1"/>
</dbReference>
<evidence type="ECO:0000313" key="8">
    <source>
        <dbReference type="Proteomes" id="UP000192445"/>
    </source>
</evidence>
<dbReference type="EMBL" id="CP020570">
    <property type="protein sequence ID" value="ARF64803.1"/>
    <property type="molecule type" value="Genomic_DNA"/>
</dbReference>
<protein>
    <submittedName>
        <fullName evidence="7">Peptide ABC transporter ATP-binding protein</fullName>
    </submittedName>
</protein>
<feature type="domain" description="ABC transporter" evidence="6">
    <location>
        <begin position="58"/>
        <end position="306"/>
    </location>
</feature>
<sequence>MNNPPSTSRSSYDPSGGAGAVATPGGPAAGGGPGPRTAKAAGGAGPRTAGDAGAGPLLSVRGLVKTFPGRRVLGRAAAPVRAVDGVDLELAAGETLGLVGESGCGKSTTGRMLVRLLEPTAGTVEFEGRDITRLSPRELRSTRRRLQIVFQDPHASLNPRQTVARIISEPLLVQGVSVRSARDRAAELLELVGLGAEHLDRHPYQFSGGQAQRIGIARALATGPRLIVADEPVSALDVSVQAQVVNLMERLRAELGLSFLFIAHDLSVVKRVCDRVAVMYLGRVVEIGDKRELYGRPAHPYTRALLSAVPLPDPAAERRRERIILLGDPPSPAAPPGGCGFHPRCPKAQAVCRTERPLLRTVGPGTRTAACHFPETD</sequence>
<proteinExistence type="inferred from homology"/>
<dbReference type="GO" id="GO:0055085">
    <property type="term" value="P:transmembrane transport"/>
    <property type="evidence" value="ECO:0007669"/>
    <property type="project" value="UniProtKB-ARBA"/>
</dbReference>
<dbReference type="AlphaFoldDB" id="A0A1V0UHS9"/>
<keyword evidence="3" id="KW-0547">Nucleotide-binding</keyword>
<dbReference type="PROSITE" id="PS00211">
    <property type="entry name" value="ABC_TRANSPORTER_1"/>
    <property type="match status" value="1"/>
</dbReference>
<dbReference type="KEGG" id="svu:B1H20_27945"/>
<evidence type="ECO:0000256" key="5">
    <source>
        <dbReference type="SAM" id="MobiDB-lite"/>
    </source>
</evidence>
<accession>A0A1V0UHS9</accession>
<dbReference type="PROSITE" id="PS50893">
    <property type="entry name" value="ABC_TRANSPORTER_2"/>
    <property type="match status" value="1"/>
</dbReference>
<dbReference type="PANTHER" id="PTHR43776">
    <property type="entry name" value="TRANSPORT ATP-BINDING PROTEIN"/>
    <property type="match status" value="1"/>
</dbReference>
<feature type="region of interest" description="Disordered" evidence="5">
    <location>
        <begin position="1"/>
        <end position="56"/>
    </location>
</feature>
<dbReference type="CDD" id="cd03257">
    <property type="entry name" value="ABC_NikE_OppD_transporters"/>
    <property type="match status" value="1"/>
</dbReference>
<feature type="compositionally biased region" description="Polar residues" evidence="5">
    <location>
        <begin position="1"/>
        <end position="13"/>
    </location>
</feature>
<reference evidence="7 8" key="1">
    <citation type="submission" date="2017-03" db="EMBL/GenBank/DDBJ databases">
        <title>Complete Genome Sequence of a natural compounds producer, Streptomyces violaceus S21.</title>
        <authorList>
            <person name="Zhong C."/>
            <person name="Zhao Z."/>
            <person name="Fu J."/>
            <person name="Zong G."/>
            <person name="Qin R."/>
            <person name="Cao G."/>
        </authorList>
    </citation>
    <scope>NUCLEOTIDE SEQUENCE [LARGE SCALE GENOMIC DNA]</scope>
    <source>
        <strain evidence="7 8">S21</strain>
    </source>
</reference>
<name>A0A1V0UHS9_STRVN</name>
<dbReference type="GO" id="GO:0015833">
    <property type="term" value="P:peptide transport"/>
    <property type="evidence" value="ECO:0007669"/>
    <property type="project" value="InterPro"/>
</dbReference>
<evidence type="ECO:0000313" key="7">
    <source>
        <dbReference type="EMBL" id="ARF64803.1"/>
    </source>
</evidence>
<dbReference type="Pfam" id="PF08352">
    <property type="entry name" value="oligo_HPY"/>
    <property type="match status" value="1"/>
</dbReference>
<evidence type="ECO:0000256" key="4">
    <source>
        <dbReference type="ARBA" id="ARBA00022840"/>
    </source>
</evidence>
<dbReference type="InterPro" id="IPR027417">
    <property type="entry name" value="P-loop_NTPase"/>
</dbReference>
<dbReference type="OrthoDB" id="3326974at2"/>
<dbReference type="Pfam" id="PF00005">
    <property type="entry name" value="ABC_tran"/>
    <property type="match status" value="1"/>
</dbReference>
<evidence type="ECO:0000259" key="6">
    <source>
        <dbReference type="PROSITE" id="PS50893"/>
    </source>
</evidence>
<dbReference type="SMART" id="SM00382">
    <property type="entry name" value="AAA"/>
    <property type="match status" value="1"/>
</dbReference>
<dbReference type="RefSeq" id="WP_078631067.1">
    <property type="nucleotide sequence ID" value="NZ_CP020570.1"/>
</dbReference>
<evidence type="ECO:0000256" key="1">
    <source>
        <dbReference type="ARBA" id="ARBA00005417"/>
    </source>
</evidence>
<organism evidence="7 8">
    <name type="scientific">Streptomyces violaceoruber</name>
    <dbReference type="NCBI Taxonomy" id="1935"/>
    <lineage>
        <taxon>Bacteria</taxon>
        <taxon>Bacillati</taxon>
        <taxon>Actinomycetota</taxon>
        <taxon>Actinomycetes</taxon>
        <taxon>Kitasatosporales</taxon>
        <taxon>Streptomycetaceae</taxon>
        <taxon>Streptomyces</taxon>
        <taxon>Streptomyces violaceoruber group</taxon>
    </lineage>
</organism>
<dbReference type="STRING" id="1935.B1H20_27945"/>
<dbReference type="Gene3D" id="3.40.50.300">
    <property type="entry name" value="P-loop containing nucleotide triphosphate hydrolases"/>
    <property type="match status" value="1"/>
</dbReference>
<dbReference type="Proteomes" id="UP000192445">
    <property type="component" value="Chromosome"/>
</dbReference>
<dbReference type="InterPro" id="IPR017871">
    <property type="entry name" value="ABC_transporter-like_CS"/>
</dbReference>
<feature type="compositionally biased region" description="Low complexity" evidence="5">
    <location>
        <begin position="35"/>
        <end position="56"/>
    </location>
</feature>
<dbReference type="InterPro" id="IPR003593">
    <property type="entry name" value="AAA+_ATPase"/>
</dbReference>
<dbReference type="SUPFAM" id="SSF52540">
    <property type="entry name" value="P-loop containing nucleoside triphosphate hydrolases"/>
    <property type="match status" value="1"/>
</dbReference>
<evidence type="ECO:0000256" key="3">
    <source>
        <dbReference type="ARBA" id="ARBA00022741"/>
    </source>
</evidence>
<dbReference type="GO" id="GO:0016887">
    <property type="term" value="F:ATP hydrolysis activity"/>
    <property type="evidence" value="ECO:0007669"/>
    <property type="project" value="InterPro"/>
</dbReference>
<dbReference type="InterPro" id="IPR050319">
    <property type="entry name" value="ABC_transp_ATP-bind"/>
</dbReference>
<dbReference type="FunFam" id="3.40.50.300:FF:000016">
    <property type="entry name" value="Oligopeptide ABC transporter ATP-binding component"/>
    <property type="match status" value="1"/>
</dbReference>
<dbReference type="GO" id="GO:0005524">
    <property type="term" value="F:ATP binding"/>
    <property type="evidence" value="ECO:0007669"/>
    <property type="project" value="UniProtKB-KW"/>
</dbReference>
<evidence type="ECO:0000256" key="2">
    <source>
        <dbReference type="ARBA" id="ARBA00022448"/>
    </source>
</evidence>
<dbReference type="NCBIfam" id="TIGR01727">
    <property type="entry name" value="oligo_HPY"/>
    <property type="match status" value="1"/>
</dbReference>
<gene>
    <name evidence="7" type="ORF">B1H20_27945</name>
</gene>
<keyword evidence="4 7" id="KW-0067">ATP-binding</keyword>
<keyword evidence="2" id="KW-0813">Transport</keyword>
<comment type="similarity">
    <text evidence="1">Belongs to the ABC transporter superfamily.</text>
</comment>
<dbReference type="InterPro" id="IPR003439">
    <property type="entry name" value="ABC_transporter-like_ATP-bd"/>
</dbReference>
<dbReference type="InterPro" id="IPR013563">
    <property type="entry name" value="Oligopep_ABC_C"/>
</dbReference>